<accession>A0AAV4VVH3</accession>
<comment type="caution">
    <text evidence="1">The sequence shown here is derived from an EMBL/GenBank/DDBJ whole genome shotgun (WGS) entry which is preliminary data.</text>
</comment>
<dbReference type="AlphaFoldDB" id="A0AAV4VVH3"/>
<reference evidence="1 2" key="1">
    <citation type="submission" date="2021-06" db="EMBL/GenBank/DDBJ databases">
        <title>Caerostris darwini draft genome.</title>
        <authorList>
            <person name="Kono N."/>
            <person name="Arakawa K."/>
        </authorList>
    </citation>
    <scope>NUCLEOTIDE SEQUENCE [LARGE SCALE GENOMIC DNA]</scope>
</reference>
<name>A0AAV4VVH3_9ARAC</name>
<dbReference type="EMBL" id="BPLQ01013725">
    <property type="protein sequence ID" value="GIY74277.1"/>
    <property type="molecule type" value="Genomic_DNA"/>
</dbReference>
<organism evidence="1 2">
    <name type="scientific">Caerostris darwini</name>
    <dbReference type="NCBI Taxonomy" id="1538125"/>
    <lineage>
        <taxon>Eukaryota</taxon>
        <taxon>Metazoa</taxon>
        <taxon>Ecdysozoa</taxon>
        <taxon>Arthropoda</taxon>
        <taxon>Chelicerata</taxon>
        <taxon>Arachnida</taxon>
        <taxon>Araneae</taxon>
        <taxon>Araneomorphae</taxon>
        <taxon>Entelegynae</taxon>
        <taxon>Araneoidea</taxon>
        <taxon>Araneidae</taxon>
        <taxon>Caerostris</taxon>
    </lineage>
</organism>
<evidence type="ECO:0000313" key="2">
    <source>
        <dbReference type="Proteomes" id="UP001054837"/>
    </source>
</evidence>
<dbReference type="Proteomes" id="UP001054837">
    <property type="component" value="Unassembled WGS sequence"/>
</dbReference>
<evidence type="ECO:0000313" key="1">
    <source>
        <dbReference type="EMBL" id="GIY74277.1"/>
    </source>
</evidence>
<gene>
    <name evidence="1" type="ORF">CDAR_541471</name>
</gene>
<protein>
    <submittedName>
        <fullName evidence="1">Uncharacterized protein</fullName>
    </submittedName>
</protein>
<proteinExistence type="predicted"/>
<keyword evidence="2" id="KW-1185">Reference proteome</keyword>
<sequence length="76" mass="9080">MWKYSGSRILDYKEKRKFKSFFEIERMFDIYNMAPRFSFHKNLLLRDSSSLKPQPSLSIEIAPKSGKAIKAIFFHM</sequence>